<dbReference type="EC" id="2.7.4.6" evidence="3"/>
<evidence type="ECO:0000256" key="4">
    <source>
        <dbReference type="ARBA" id="ARBA00022679"/>
    </source>
</evidence>
<accession>A0A1F5C8L1</accession>
<keyword evidence="4" id="KW-0808">Transferase</keyword>
<protein>
    <recommendedName>
        <fullName evidence="3">nucleoside-diphosphate kinase</fullName>
        <ecNumber evidence="3">2.7.4.6</ecNumber>
    </recommendedName>
</protein>
<gene>
    <name evidence="8" type="ORF">A2907_01795</name>
</gene>
<dbReference type="AlphaFoldDB" id="A0A1F5C8L1"/>
<comment type="cofactor">
    <cofactor evidence="1">
        <name>Mg(2+)</name>
        <dbReference type="ChEBI" id="CHEBI:18420"/>
    </cofactor>
</comment>
<dbReference type="SMART" id="SM00562">
    <property type="entry name" value="NDK"/>
    <property type="match status" value="1"/>
</dbReference>
<dbReference type="Pfam" id="PF00334">
    <property type="entry name" value="NDK"/>
    <property type="match status" value="1"/>
</dbReference>
<dbReference type="InterPro" id="IPR036850">
    <property type="entry name" value="NDK-like_dom_sf"/>
</dbReference>
<evidence type="ECO:0000256" key="3">
    <source>
        <dbReference type="ARBA" id="ARBA00012966"/>
    </source>
</evidence>
<comment type="similarity">
    <text evidence="2 6">Belongs to the NDK family.</text>
</comment>
<keyword evidence="5" id="KW-0418">Kinase</keyword>
<comment type="caution">
    <text evidence="6">Lacks conserved residue(s) required for the propagation of feature annotation.</text>
</comment>
<reference evidence="8 9" key="1">
    <citation type="journal article" date="2016" name="Nat. Commun.">
        <title>Thousands of microbial genomes shed light on interconnected biogeochemical processes in an aquifer system.</title>
        <authorList>
            <person name="Anantharaman K."/>
            <person name="Brown C.T."/>
            <person name="Hug L.A."/>
            <person name="Sharon I."/>
            <person name="Castelle C.J."/>
            <person name="Probst A.J."/>
            <person name="Thomas B.C."/>
            <person name="Singh A."/>
            <person name="Wilkins M.J."/>
            <person name="Karaoz U."/>
            <person name="Brodie E.L."/>
            <person name="Williams K.H."/>
            <person name="Hubbard S.S."/>
            <person name="Banfield J.F."/>
        </authorList>
    </citation>
    <scope>NUCLEOTIDE SEQUENCE [LARGE SCALE GENOMIC DNA]</scope>
</reference>
<organism evidence="8 9">
    <name type="scientific">Candidatus Azambacteria bacterium RIFCSPLOWO2_01_FULL_37_9</name>
    <dbReference type="NCBI Taxonomy" id="1797297"/>
    <lineage>
        <taxon>Bacteria</taxon>
        <taxon>Candidatus Azamiibacteriota</taxon>
    </lineage>
</organism>
<dbReference type="PROSITE" id="PS51374">
    <property type="entry name" value="NDPK_LIKE"/>
    <property type="match status" value="1"/>
</dbReference>
<dbReference type="SUPFAM" id="SSF54919">
    <property type="entry name" value="Nucleoside diphosphate kinase, NDK"/>
    <property type="match status" value="1"/>
</dbReference>
<evidence type="ECO:0000256" key="2">
    <source>
        <dbReference type="ARBA" id="ARBA00008142"/>
    </source>
</evidence>
<comment type="caution">
    <text evidence="8">The sequence shown here is derived from an EMBL/GenBank/DDBJ whole genome shotgun (WGS) entry which is preliminary data.</text>
</comment>
<proteinExistence type="inferred from homology"/>
<dbReference type="Proteomes" id="UP000177947">
    <property type="component" value="Unassembled WGS sequence"/>
</dbReference>
<dbReference type="Gene3D" id="3.30.70.141">
    <property type="entry name" value="Nucleoside diphosphate kinase-like domain"/>
    <property type="match status" value="1"/>
</dbReference>
<evidence type="ECO:0000313" key="8">
    <source>
        <dbReference type="EMBL" id="OGD39187.1"/>
    </source>
</evidence>
<sequence>MEQNPHPKKERTLVIIKPDGVQRSLIGDIISRIERTGLKFVAFKFLVPKEDQCFTHYNKDDTWLQEKGARMAKEKEGRGEPVEKSAIEYGKDILRGNVAFFTSGPVLAMVVQGNQAAGIVKKIVGGTEPLTSDVGTIRGDFTLDSYALAGTDARAVRNLAHCSDSPSEAEREIKIWFDEKDIINYRLVQEEILYDVNLDGILE</sequence>
<evidence type="ECO:0000313" key="9">
    <source>
        <dbReference type="Proteomes" id="UP000177947"/>
    </source>
</evidence>
<name>A0A1F5C8L1_9BACT</name>
<evidence type="ECO:0000256" key="6">
    <source>
        <dbReference type="PROSITE-ProRule" id="PRU00706"/>
    </source>
</evidence>
<evidence type="ECO:0000259" key="7">
    <source>
        <dbReference type="SMART" id="SM00562"/>
    </source>
</evidence>
<dbReference type="GO" id="GO:0004550">
    <property type="term" value="F:nucleoside diphosphate kinase activity"/>
    <property type="evidence" value="ECO:0007669"/>
    <property type="project" value="UniProtKB-EC"/>
</dbReference>
<evidence type="ECO:0000256" key="5">
    <source>
        <dbReference type="ARBA" id="ARBA00022777"/>
    </source>
</evidence>
<dbReference type="EMBL" id="MEYQ01000014">
    <property type="protein sequence ID" value="OGD39187.1"/>
    <property type="molecule type" value="Genomic_DNA"/>
</dbReference>
<feature type="domain" description="Nucleoside diphosphate kinase-like" evidence="7">
    <location>
        <begin position="9"/>
        <end position="184"/>
    </location>
</feature>
<evidence type="ECO:0000256" key="1">
    <source>
        <dbReference type="ARBA" id="ARBA00001946"/>
    </source>
</evidence>
<dbReference type="PANTHER" id="PTHR11349">
    <property type="entry name" value="NUCLEOSIDE DIPHOSPHATE KINASE"/>
    <property type="match status" value="1"/>
</dbReference>
<dbReference type="InterPro" id="IPR034907">
    <property type="entry name" value="NDK-like_dom"/>
</dbReference>